<dbReference type="CDD" id="cd10950">
    <property type="entry name" value="CE4_BsYlxY_like"/>
    <property type="match status" value="1"/>
</dbReference>
<keyword evidence="4" id="KW-1185">Reference proteome</keyword>
<dbReference type="InterPro" id="IPR050248">
    <property type="entry name" value="Polysacc_deacetylase_ArnD"/>
</dbReference>
<comment type="caution">
    <text evidence="3">The sequence shown here is derived from an EMBL/GenBank/DDBJ whole genome shotgun (WGS) entry which is preliminary data.</text>
</comment>
<organism evidence="3 4">
    <name type="scientific">Alkalicoccobacillus murimartini</name>
    <dbReference type="NCBI Taxonomy" id="171685"/>
    <lineage>
        <taxon>Bacteria</taxon>
        <taxon>Bacillati</taxon>
        <taxon>Bacillota</taxon>
        <taxon>Bacilli</taxon>
        <taxon>Bacillales</taxon>
        <taxon>Bacillaceae</taxon>
        <taxon>Alkalicoccobacillus</taxon>
    </lineage>
</organism>
<feature type="compositionally biased region" description="Basic and acidic residues" evidence="1">
    <location>
        <begin position="325"/>
        <end position="336"/>
    </location>
</feature>
<dbReference type="PROSITE" id="PS51677">
    <property type="entry name" value="NODB"/>
    <property type="match status" value="1"/>
</dbReference>
<dbReference type="InterPro" id="IPR014228">
    <property type="entry name" value="Spore_polysacc_deacetyl_YlxY"/>
</dbReference>
<dbReference type="InterPro" id="IPR011330">
    <property type="entry name" value="Glyco_hydro/deAcase_b/a-brl"/>
</dbReference>
<dbReference type="PANTHER" id="PTHR10587">
    <property type="entry name" value="GLYCOSYL TRANSFERASE-RELATED"/>
    <property type="match status" value="1"/>
</dbReference>
<dbReference type="NCBIfam" id="TIGR02873">
    <property type="entry name" value="spore_ylxY"/>
    <property type="match status" value="1"/>
</dbReference>
<gene>
    <name evidence="3" type="ORF">J2S05_001071</name>
</gene>
<evidence type="ECO:0000259" key="2">
    <source>
        <dbReference type="PROSITE" id="PS51677"/>
    </source>
</evidence>
<feature type="region of interest" description="Disordered" evidence="1">
    <location>
        <begin position="317"/>
        <end position="336"/>
    </location>
</feature>
<name>A0ABT9YEN7_9BACI</name>
<protein>
    <submittedName>
        <fullName evidence="3">Sporulation protein (Polysaccharide deacetylase family)</fullName>
    </submittedName>
</protein>
<dbReference type="EMBL" id="JAUSUA010000001">
    <property type="protein sequence ID" value="MDQ0206297.1"/>
    <property type="molecule type" value="Genomic_DNA"/>
</dbReference>
<dbReference type="SUPFAM" id="SSF88713">
    <property type="entry name" value="Glycoside hydrolase/deacetylase"/>
    <property type="match status" value="1"/>
</dbReference>
<evidence type="ECO:0000256" key="1">
    <source>
        <dbReference type="SAM" id="MobiDB-lite"/>
    </source>
</evidence>
<evidence type="ECO:0000313" key="4">
    <source>
        <dbReference type="Proteomes" id="UP001225034"/>
    </source>
</evidence>
<reference evidence="3 4" key="1">
    <citation type="submission" date="2023-07" db="EMBL/GenBank/DDBJ databases">
        <title>Genomic Encyclopedia of Type Strains, Phase IV (KMG-IV): sequencing the most valuable type-strain genomes for metagenomic binning, comparative biology and taxonomic classification.</title>
        <authorList>
            <person name="Goeker M."/>
        </authorList>
    </citation>
    <scope>NUCLEOTIDE SEQUENCE [LARGE SCALE GENOMIC DNA]</scope>
    <source>
        <strain evidence="3 4">DSM 19154</strain>
    </source>
</reference>
<sequence length="336" mass="37951">MKKTLIHTGIVLVLIMLTAGALQNPFTLSYVEAIRETQVEIVSTKDNPMVQQITEKAKEYHISPMDARVDKVWKAVPGYNGVEVDVQKSYDKMEKLGEFDEKKLVFKEVEPHVHLEDLPPSPIFRGNEQKQMVTLLVNVAWGNEYIPELLKTMNRQQVQSTFFLDGSWVHNNATVAQMIYEEGHEIGSHAYSHPDMQKISRAEIIDQMKRTNDVIDATLGVTPRWFAPPGGSFTDVVVEEAAKLDMNTILWSVDTIDWRKPQPQEMVDRVLGKLHPGATILMHPTDASAKGLEKLIMGIKEQGYEIGTLSELMAETRTNFPQSSDKSRGSDFDTKN</sequence>
<accession>A0ABT9YEN7</accession>
<dbReference type="Pfam" id="PF01522">
    <property type="entry name" value="Polysacc_deac_1"/>
    <property type="match status" value="1"/>
</dbReference>
<dbReference type="InterPro" id="IPR002509">
    <property type="entry name" value="NODB_dom"/>
</dbReference>
<dbReference type="RefSeq" id="WP_306980587.1">
    <property type="nucleotide sequence ID" value="NZ_JAUSUA010000001.1"/>
</dbReference>
<dbReference type="Gene3D" id="3.20.20.370">
    <property type="entry name" value="Glycoside hydrolase/deacetylase"/>
    <property type="match status" value="1"/>
</dbReference>
<dbReference type="Proteomes" id="UP001225034">
    <property type="component" value="Unassembled WGS sequence"/>
</dbReference>
<feature type="domain" description="NodB homology" evidence="2">
    <location>
        <begin position="131"/>
        <end position="307"/>
    </location>
</feature>
<evidence type="ECO:0000313" key="3">
    <source>
        <dbReference type="EMBL" id="MDQ0206297.1"/>
    </source>
</evidence>
<proteinExistence type="predicted"/>
<dbReference type="PANTHER" id="PTHR10587:SF80">
    <property type="entry name" value="CHITOOLIGOSACCHARIDE DEACETYLASE"/>
    <property type="match status" value="1"/>
</dbReference>